<evidence type="ECO:0000256" key="1">
    <source>
        <dbReference type="SAM" id="Phobius"/>
    </source>
</evidence>
<feature type="transmembrane region" description="Helical" evidence="1">
    <location>
        <begin position="208"/>
        <end position="230"/>
    </location>
</feature>
<comment type="caution">
    <text evidence="2">The sequence shown here is derived from an EMBL/GenBank/DDBJ whole genome shotgun (WGS) entry which is preliminary data.</text>
</comment>
<dbReference type="Proteomes" id="UP000177932">
    <property type="component" value="Unassembled WGS sequence"/>
</dbReference>
<evidence type="ECO:0000313" key="2">
    <source>
        <dbReference type="EMBL" id="OGZ57746.1"/>
    </source>
</evidence>
<feature type="transmembrane region" description="Helical" evidence="1">
    <location>
        <begin position="116"/>
        <end position="138"/>
    </location>
</feature>
<proteinExistence type="predicted"/>
<feature type="transmembrane region" description="Helical" evidence="1">
    <location>
        <begin position="150"/>
        <end position="171"/>
    </location>
</feature>
<protein>
    <submittedName>
        <fullName evidence="2">Uncharacterized protein</fullName>
    </submittedName>
</protein>
<keyword evidence="1" id="KW-0812">Transmembrane</keyword>
<feature type="transmembrane region" description="Helical" evidence="1">
    <location>
        <begin position="20"/>
        <end position="41"/>
    </location>
</feature>
<feature type="transmembrane region" description="Helical" evidence="1">
    <location>
        <begin position="236"/>
        <end position="256"/>
    </location>
</feature>
<dbReference type="AlphaFoldDB" id="A0A1G2H5H1"/>
<keyword evidence="1" id="KW-0472">Membrane</keyword>
<feature type="transmembrane region" description="Helical" evidence="1">
    <location>
        <begin position="53"/>
        <end position="73"/>
    </location>
</feature>
<feature type="transmembrane region" description="Helical" evidence="1">
    <location>
        <begin position="293"/>
        <end position="315"/>
    </location>
</feature>
<feature type="transmembrane region" description="Helical" evidence="1">
    <location>
        <begin position="85"/>
        <end position="104"/>
    </location>
</feature>
<feature type="transmembrane region" description="Helical" evidence="1">
    <location>
        <begin position="268"/>
        <end position="287"/>
    </location>
</feature>
<feature type="transmembrane region" description="Helical" evidence="1">
    <location>
        <begin position="177"/>
        <end position="196"/>
    </location>
</feature>
<evidence type="ECO:0000313" key="3">
    <source>
        <dbReference type="Proteomes" id="UP000177932"/>
    </source>
</evidence>
<organism evidence="2 3">
    <name type="scientific">Candidatus Spechtbacteria bacterium RIFCSPHIGHO2_01_FULL_43_30</name>
    <dbReference type="NCBI Taxonomy" id="1802158"/>
    <lineage>
        <taxon>Bacteria</taxon>
        <taxon>Candidatus Spechtiibacteriota</taxon>
    </lineage>
</organism>
<keyword evidence="1" id="KW-1133">Transmembrane helix</keyword>
<name>A0A1G2H5H1_9BACT</name>
<reference evidence="2 3" key="1">
    <citation type="journal article" date="2016" name="Nat. Commun.">
        <title>Thousands of microbial genomes shed light on interconnected biogeochemical processes in an aquifer system.</title>
        <authorList>
            <person name="Anantharaman K."/>
            <person name="Brown C.T."/>
            <person name="Hug L.A."/>
            <person name="Sharon I."/>
            <person name="Castelle C.J."/>
            <person name="Probst A.J."/>
            <person name="Thomas B.C."/>
            <person name="Singh A."/>
            <person name="Wilkins M.J."/>
            <person name="Karaoz U."/>
            <person name="Brodie E.L."/>
            <person name="Williams K.H."/>
            <person name="Hubbard S.S."/>
            <person name="Banfield J.F."/>
        </authorList>
    </citation>
    <scope>NUCLEOTIDE SEQUENCE [LARGE SCALE GENOMIC DNA]</scope>
</reference>
<accession>A0A1G2H5H1</accession>
<sequence>MKNWVFELHKNMAIKKRRDILHIAIIGALLMSFGASFDAWWHVSMGRDSFFALPHLFIHSGVFVILGASFWAWRKQAHKAWKNIFLVLLLIPLSLPFDEIWHYFLGKESVESVLIVWSPPHILLFVSAITALFLLTRMLHRKENMAAKQIFGAILLAVLLNLAFILTGPFFPFSPFAVIGFYGAAITSFVMSWVFFRATGLLPHVAPAFLVATFSIILQSTIADSGIVYASRAIGSFPYIPGWILVLSQITSAVAIDTQFIKNYTMRGLFSGIIGGLILYVLSLQFTDPAFHYTAAEAVIAVVFAGLGGALAGYLHSKKPLL</sequence>
<dbReference type="EMBL" id="MHOD01000023">
    <property type="protein sequence ID" value="OGZ57746.1"/>
    <property type="molecule type" value="Genomic_DNA"/>
</dbReference>
<gene>
    <name evidence="2" type="ORF">A2827_00810</name>
</gene>